<evidence type="ECO:0000313" key="3">
    <source>
        <dbReference type="EMBL" id="MFC0590976.1"/>
    </source>
</evidence>
<accession>A0ABV6PMB2</accession>
<evidence type="ECO:0000313" key="4">
    <source>
        <dbReference type="Proteomes" id="UP001589834"/>
    </source>
</evidence>
<dbReference type="SUPFAM" id="SSF53474">
    <property type="entry name" value="alpha/beta-Hydrolases"/>
    <property type="match status" value="1"/>
</dbReference>
<dbReference type="Gene3D" id="3.40.50.1820">
    <property type="entry name" value="alpha/beta hydrolase"/>
    <property type="match status" value="1"/>
</dbReference>
<dbReference type="Pfam" id="PF20434">
    <property type="entry name" value="BD-FAE"/>
    <property type="match status" value="1"/>
</dbReference>
<evidence type="ECO:0000259" key="2">
    <source>
        <dbReference type="Pfam" id="PF20434"/>
    </source>
</evidence>
<keyword evidence="1 3" id="KW-0378">Hydrolase</keyword>
<dbReference type="InterPro" id="IPR050300">
    <property type="entry name" value="GDXG_lipolytic_enzyme"/>
</dbReference>
<organism evidence="3 4">
    <name type="scientific">Ottowia pentelensis</name>
    <dbReference type="NCBI Taxonomy" id="511108"/>
    <lineage>
        <taxon>Bacteria</taxon>
        <taxon>Pseudomonadati</taxon>
        <taxon>Pseudomonadota</taxon>
        <taxon>Betaproteobacteria</taxon>
        <taxon>Burkholderiales</taxon>
        <taxon>Comamonadaceae</taxon>
        <taxon>Ottowia</taxon>
    </lineage>
</organism>
<dbReference type="GO" id="GO:0016787">
    <property type="term" value="F:hydrolase activity"/>
    <property type="evidence" value="ECO:0007669"/>
    <property type="project" value="UniProtKB-KW"/>
</dbReference>
<evidence type="ECO:0000256" key="1">
    <source>
        <dbReference type="ARBA" id="ARBA00022801"/>
    </source>
</evidence>
<feature type="domain" description="BD-FAE-like" evidence="2">
    <location>
        <begin position="76"/>
        <end position="168"/>
    </location>
</feature>
<sequence length="296" mass="32553">MPRIDDLPHHYPAPAQPDTQWLERMYSNRRRVPDHGDYFARWTAQSTQLRAGLPAMLDVAYGEAPRERLDAFAAQRRGAPLVVFVHGGYWMSMDKSQHGFIAGALHDLGAAAVLPNYTLCPQAGIPPITLQVARAVAWAWRHADELNADARRLTVIGHSAGGQLAAMMLACAWDVFDPGLPPRVVRSAMGVSGLYDLQPLMYTPSLQEVLRLTPEQVQRASPARLPAPAHGRLVSVVGAQESGEYLRQSHLIQQAWGRVRVPTVAALPGLNHFSILDALATRGHRLNAMARELLAR</sequence>
<dbReference type="InterPro" id="IPR029058">
    <property type="entry name" value="AB_hydrolase_fold"/>
</dbReference>
<name>A0ABV6PMB2_9BURK</name>
<reference evidence="3 4" key="1">
    <citation type="submission" date="2024-09" db="EMBL/GenBank/DDBJ databases">
        <authorList>
            <person name="Sun Q."/>
            <person name="Mori K."/>
        </authorList>
    </citation>
    <scope>NUCLEOTIDE SEQUENCE [LARGE SCALE GENOMIC DNA]</scope>
    <source>
        <strain evidence="3 4">NCAIM B.02336</strain>
    </source>
</reference>
<proteinExistence type="predicted"/>
<comment type="caution">
    <text evidence="3">The sequence shown here is derived from an EMBL/GenBank/DDBJ whole genome shotgun (WGS) entry which is preliminary data.</text>
</comment>
<keyword evidence="4" id="KW-1185">Reference proteome</keyword>
<dbReference type="PANTHER" id="PTHR48081:SF33">
    <property type="entry name" value="KYNURENINE FORMAMIDASE"/>
    <property type="match status" value="1"/>
</dbReference>
<dbReference type="InterPro" id="IPR049492">
    <property type="entry name" value="BD-FAE-like_dom"/>
</dbReference>
<protein>
    <submittedName>
        <fullName evidence="3">Alpha/beta hydrolase</fullName>
    </submittedName>
</protein>
<dbReference type="EMBL" id="JBHLTN010000002">
    <property type="protein sequence ID" value="MFC0590976.1"/>
    <property type="molecule type" value="Genomic_DNA"/>
</dbReference>
<dbReference type="PANTHER" id="PTHR48081">
    <property type="entry name" value="AB HYDROLASE SUPERFAMILY PROTEIN C4A8.06C"/>
    <property type="match status" value="1"/>
</dbReference>
<gene>
    <name evidence="3" type="ORF">ACFFGG_00230</name>
</gene>
<dbReference type="RefSeq" id="WP_377478544.1">
    <property type="nucleotide sequence ID" value="NZ_JBHLTN010000002.1"/>
</dbReference>
<dbReference type="Proteomes" id="UP001589834">
    <property type="component" value="Unassembled WGS sequence"/>
</dbReference>